<dbReference type="InterPro" id="IPR036259">
    <property type="entry name" value="MFS_trans_sf"/>
</dbReference>
<comment type="subcellular location">
    <subcellularLocation>
        <location evidence="1">Cell membrane</location>
        <topology evidence="1">Multi-pass membrane protein</topology>
    </subcellularLocation>
</comment>
<dbReference type="AlphaFoldDB" id="A0A1H3RNF8"/>
<feature type="region of interest" description="Disordered" evidence="7">
    <location>
        <begin position="418"/>
        <end position="451"/>
    </location>
</feature>
<accession>A0A1H3RNF8</accession>
<keyword evidence="3" id="KW-1003">Cell membrane</keyword>
<dbReference type="GO" id="GO:0022857">
    <property type="term" value="F:transmembrane transporter activity"/>
    <property type="evidence" value="ECO:0007669"/>
    <property type="project" value="InterPro"/>
</dbReference>
<keyword evidence="4 8" id="KW-0812">Transmembrane</keyword>
<dbReference type="PANTHER" id="PTHR23513">
    <property type="entry name" value="INTEGRAL MEMBRANE EFFLUX PROTEIN-RELATED"/>
    <property type="match status" value="1"/>
</dbReference>
<evidence type="ECO:0000256" key="3">
    <source>
        <dbReference type="ARBA" id="ARBA00022475"/>
    </source>
</evidence>
<feature type="transmembrane region" description="Helical" evidence="8">
    <location>
        <begin position="388"/>
        <end position="407"/>
    </location>
</feature>
<sequence>MSSATAAPSAARPSGPLAPLAVTIFRWLWIADVVSNIGGWMQTVGAQWFLVEQNASPAIIALVSTAAAAPVLLFGIPAGVLGEFANKRVLLIGVQSAQALVAAALAVLTATGSMTPALLLAFTFALGVASAIQLPAYQAFVPGVVPKALIADAASLSSIGVNVARAIGPAVAGIVIGSWGIPFVFALNALSFAGLLLVLALYRGYKAPVTEREPFMAATRAGLRYVFHAGVVRRMYVQLLIFIIPANALWALLPVLASGRLGLDSNGYGILLAALGVGSIGGAFIIPRARAVLGTNRLVMLTSAAYGVGIAATALSTSLWVTLPVLVLVGLSWIGVIATLNGTVQAFLPGWVRTRGLSVYQLVLFGGTALGAAVIGALGSVFGTAQTMAGAGAVVVLGAALLLLLPLHPTANKNRASFPMPLTDVPPVATPLPGDDTDDGVEADDRSPDPKGSTLVIVRYEIAPGDRDSFLATMRAVEQSRRRTGARSWNVYDDREHPGYLIEAFEVGSWQEHLSQHHSRTTGYDAEIVDAARALSQSPPTVEHLIAAPLARRASRSTAATAPAKRSRS</sequence>
<reference evidence="10 11" key="1">
    <citation type="submission" date="2016-10" db="EMBL/GenBank/DDBJ databases">
        <authorList>
            <person name="de Groot N.N."/>
        </authorList>
    </citation>
    <scope>NUCLEOTIDE SEQUENCE [LARGE SCALE GENOMIC DNA]</scope>
    <source>
        <strain evidence="10 11">CGMCC 4.3491</strain>
    </source>
</reference>
<feature type="transmembrane region" description="Helical" evidence="8">
    <location>
        <begin position="268"/>
        <end position="286"/>
    </location>
</feature>
<feature type="transmembrane region" description="Helical" evidence="8">
    <location>
        <begin position="58"/>
        <end position="82"/>
    </location>
</feature>
<dbReference type="PROSITE" id="PS50850">
    <property type="entry name" value="MFS"/>
    <property type="match status" value="1"/>
</dbReference>
<feature type="domain" description="Major facilitator superfamily (MFS) profile" evidence="9">
    <location>
        <begin position="24"/>
        <end position="410"/>
    </location>
</feature>
<feature type="transmembrane region" description="Helical" evidence="8">
    <location>
        <begin position="179"/>
        <end position="202"/>
    </location>
</feature>
<evidence type="ECO:0000256" key="5">
    <source>
        <dbReference type="ARBA" id="ARBA00022989"/>
    </source>
</evidence>
<feature type="transmembrane region" description="Helical" evidence="8">
    <location>
        <begin position="236"/>
        <end position="256"/>
    </location>
</feature>
<dbReference type="PANTHER" id="PTHR23513:SF11">
    <property type="entry name" value="STAPHYLOFERRIN A TRANSPORTER"/>
    <property type="match status" value="1"/>
</dbReference>
<dbReference type="Pfam" id="PF05977">
    <property type="entry name" value="MFS_3"/>
    <property type="match status" value="1"/>
</dbReference>
<dbReference type="InterPro" id="IPR020846">
    <property type="entry name" value="MFS_dom"/>
</dbReference>
<dbReference type="Gene3D" id="1.20.1250.20">
    <property type="entry name" value="MFS general substrate transporter like domains"/>
    <property type="match status" value="1"/>
</dbReference>
<keyword evidence="2" id="KW-0813">Transport</keyword>
<evidence type="ECO:0000256" key="8">
    <source>
        <dbReference type="SAM" id="Phobius"/>
    </source>
</evidence>
<dbReference type="Proteomes" id="UP000198891">
    <property type="component" value="Unassembled WGS sequence"/>
</dbReference>
<evidence type="ECO:0000256" key="6">
    <source>
        <dbReference type="ARBA" id="ARBA00023136"/>
    </source>
</evidence>
<dbReference type="InterPro" id="IPR010290">
    <property type="entry name" value="TM_effector"/>
</dbReference>
<feature type="transmembrane region" description="Helical" evidence="8">
    <location>
        <begin position="326"/>
        <end position="348"/>
    </location>
</feature>
<feature type="transmembrane region" description="Helical" evidence="8">
    <location>
        <begin position="298"/>
        <end position="320"/>
    </location>
</feature>
<evidence type="ECO:0000259" key="9">
    <source>
        <dbReference type="PROSITE" id="PS50850"/>
    </source>
</evidence>
<protein>
    <submittedName>
        <fullName evidence="10">Predicted arabinose efflux permease, MFS family</fullName>
    </submittedName>
</protein>
<dbReference type="RefSeq" id="WP_092555053.1">
    <property type="nucleotide sequence ID" value="NZ_FNPZ01000003.1"/>
</dbReference>
<proteinExistence type="predicted"/>
<evidence type="ECO:0000256" key="1">
    <source>
        <dbReference type="ARBA" id="ARBA00004651"/>
    </source>
</evidence>
<evidence type="ECO:0000313" key="11">
    <source>
        <dbReference type="Proteomes" id="UP000198891"/>
    </source>
</evidence>
<keyword evidence="11" id="KW-1185">Reference proteome</keyword>
<dbReference type="OrthoDB" id="9775268at2"/>
<name>A0A1H3RNF8_9MICO</name>
<keyword evidence="5 8" id="KW-1133">Transmembrane helix</keyword>
<dbReference type="SUPFAM" id="SSF103473">
    <property type="entry name" value="MFS general substrate transporter"/>
    <property type="match status" value="1"/>
</dbReference>
<evidence type="ECO:0000256" key="2">
    <source>
        <dbReference type="ARBA" id="ARBA00022448"/>
    </source>
</evidence>
<evidence type="ECO:0000256" key="7">
    <source>
        <dbReference type="SAM" id="MobiDB-lite"/>
    </source>
</evidence>
<feature type="transmembrane region" description="Helical" evidence="8">
    <location>
        <begin position="117"/>
        <end position="137"/>
    </location>
</feature>
<dbReference type="EMBL" id="FNPZ01000003">
    <property type="protein sequence ID" value="SDZ26778.1"/>
    <property type="molecule type" value="Genomic_DNA"/>
</dbReference>
<evidence type="ECO:0000256" key="4">
    <source>
        <dbReference type="ARBA" id="ARBA00022692"/>
    </source>
</evidence>
<dbReference type="CDD" id="cd06173">
    <property type="entry name" value="MFS_MefA_like"/>
    <property type="match status" value="1"/>
</dbReference>
<keyword evidence="6 8" id="KW-0472">Membrane</keyword>
<feature type="transmembrane region" description="Helical" evidence="8">
    <location>
        <begin position="360"/>
        <end position="382"/>
    </location>
</feature>
<evidence type="ECO:0000313" key="10">
    <source>
        <dbReference type="EMBL" id="SDZ26778.1"/>
    </source>
</evidence>
<feature type="transmembrane region" description="Helical" evidence="8">
    <location>
        <begin position="89"/>
        <end position="111"/>
    </location>
</feature>
<gene>
    <name evidence="10" type="ORF">SAMN05216554_2920</name>
</gene>
<organism evidence="10 11">
    <name type="scientific">Herbiconiux ginsengi</name>
    <dbReference type="NCBI Taxonomy" id="381665"/>
    <lineage>
        <taxon>Bacteria</taxon>
        <taxon>Bacillati</taxon>
        <taxon>Actinomycetota</taxon>
        <taxon>Actinomycetes</taxon>
        <taxon>Micrococcales</taxon>
        <taxon>Microbacteriaceae</taxon>
        <taxon>Herbiconiux</taxon>
    </lineage>
</organism>
<dbReference type="STRING" id="381665.SAMN05216554_2920"/>
<dbReference type="GO" id="GO:0005886">
    <property type="term" value="C:plasma membrane"/>
    <property type="evidence" value="ECO:0007669"/>
    <property type="project" value="UniProtKB-SubCell"/>
</dbReference>